<dbReference type="SMART" id="SM00850">
    <property type="entry name" value="LytTR"/>
    <property type="match status" value="1"/>
</dbReference>
<evidence type="ECO:0000256" key="3">
    <source>
        <dbReference type="ARBA" id="ARBA00023015"/>
    </source>
</evidence>
<dbReference type="GO" id="GO:0032993">
    <property type="term" value="C:protein-DNA complex"/>
    <property type="evidence" value="ECO:0007669"/>
    <property type="project" value="TreeGrafter"/>
</dbReference>
<dbReference type="InterPro" id="IPR007492">
    <property type="entry name" value="LytTR_DNA-bd_dom"/>
</dbReference>
<dbReference type="AlphaFoldDB" id="A4VGX8"/>
<evidence type="ECO:0000256" key="5">
    <source>
        <dbReference type="ARBA" id="ARBA00023163"/>
    </source>
</evidence>
<evidence type="ECO:0000259" key="7">
    <source>
        <dbReference type="PROSITE" id="PS50110"/>
    </source>
</evidence>
<dbReference type="PROSITE" id="PS50110">
    <property type="entry name" value="RESPONSE_REGULATORY"/>
    <property type="match status" value="1"/>
</dbReference>
<dbReference type="InterPro" id="IPR011006">
    <property type="entry name" value="CheY-like_superfamily"/>
</dbReference>
<dbReference type="GO" id="GO:0005829">
    <property type="term" value="C:cytosol"/>
    <property type="evidence" value="ECO:0007669"/>
    <property type="project" value="TreeGrafter"/>
</dbReference>
<keyword evidence="2" id="KW-0902">Two-component regulatory system</keyword>
<dbReference type="InterPro" id="IPR039420">
    <property type="entry name" value="WalR-like"/>
</dbReference>
<evidence type="ECO:0000256" key="6">
    <source>
        <dbReference type="PROSITE-ProRule" id="PRU00169"/>
    </source>
</evidence>
<dbReference type="PROSITE" id="PS50930">
    <property type="entry name" value="HTH_LYTTR"/>
    <property type="match status" value="1"/>
</dbReference>
<dbReference type="Gene3D" id="3.40.50.2300">
    <property type="match status" value="1"/>
</dbReference>
<evidence type="ECO:0000313" key="9">
    <source>
        <dbReference type="EMBL" id="ABP78229.1"/>
    </source>
</evidence>
<name>A4VGX8_STUS1</name>
<feature type="modified residue" description="4-aspartylphosphate" evidence="6">
    <location>
        <position position="70"/>
    </location>
</feature>
<dbReference type="KEGG" id="psa:PST_0523"/>
<dbReference type="FunFam" id="3.40.50.2300:FF:000134">
    <property type="entry name" value="Autolysin response regulator LytR"/>
    <property type="match status" value="1"/>
</dbReference>
<keyword evidence="5" id="KW-0804">Transcription</keyword>
<protein>
    <submittedName>
        <fullName evidence="9">Alginate biosynthesis regulatory protein AlgR</fullName>
    </submittedName>
</protein>
<sequence length="264" mass="29416">MSTLSVCETTAGSQIYMNVLIVDDEPLARERLSRLVGDLDGYRVLEPAASNGEEALTLIEELRPDIVLLDIRMPGLDGLQVAARLCETDAPPAVIFCTAHDEFALEAFQVSAVGYLVKPVRPEHLSEALKKAERPNRMQLAALTRPAAVSGAGPRSHISARTRKGIELIPLDQVIYFIADHKYVTLRHVGGEVLLDEPLKSLEDEFGERFVRIHRNALVFRDRIERLQRTPLGHFQLFLKGLDGEALTVSRRHVAGVRKLMQNL</sequence>
<dbReference type="PANTHER" id="PTHR48111:SF3">
    <property type="entry name" value="TRANSCRIPTIONAL REGULATORY PROTEIN BTSR"/>
    <property type="match status" value="1"/>
</dbReference>
<dbReference type="EMBL" id="CP000304">
    <property type="protein sequence ID" value="ABP78229.1"/>
    <property type="molecule type" value="Genomic_DNA"/>
</dbReference>
<keyword evidence="3" id="KW-0805">Transcription regulation</keyword>
<dbReference type="PANTHER" id="PTHR48111">
    <property type="entry name" value="REGULATOR OF RPOS"/>
    <property type="match status" value="1"/>
</dbReference>
<dbReference type="GO" id="GO:0000976">
    <property type="term" value="F:transcription cis-regulatory region binding"/>
    <property type="evidence" value="ECO:0007669"/>
    <property type="project" value="TreeGrafter"/>
</dbReference>
<evidence type="ECO:0000256" key="1">
    <source>
        <dbReference type="ARBA" id="ARBA00022553"/>
    </source>
</evidence>
<dbReference type="GO" id="GO:0000156">
    <property type="term" value="F:phosphorelay response regulator activity"/>
    <property type="evidence" value="ECO:0007669"/>
    <property type="project" value="TreeGrafter"/>
</dbReference>
<dbReference type="GO" id="GO:0006355">
    <property type="term" value="P:regulation of DNA-templated transcription"/>
    <property type="evidence" value="ECO:0007669"/>
    <property type="project" value="TreeGrafter"/>
</dbReference>
<dbReference type="Pfam" id="PF00072">
    <property type="entry name" value="Response_reg"/>
    <property type="match status" value="1"/>
</dbReference>
<dbReference type="Gene3D" id="2.40.50.1020">
    <property type="entry name" value="LytTr DNA-binding domain"/>
    <property type="match status" value="1"/>
</dbReference>
<dbReference type="HOGENOM" id="CLU_000445_14_1_6"/>
<dbReference type="Proteomes" id="UP000000233">
    <property type="component" value="Chromosome"/>
</dbReference>
<evidence type="ECO:0000313" key="10">
    <source>
        <dbReference type="Proteomes" id="UP000000233"/>
    </source>
</evidence>
<dbReference type="SMART" id="SM00448">
    <property type="entry name" value="REC"/>
    <property type="match status" value="1"/>
</dbReference>
<dbReference type="CDD" id="cd17532">
    <property type="entry name" value="REC_LytTR_AlgR-like"/>
    <property type="match status" value="1"/>
</dbReference>
<dbReference type="FunFam" id="2.40.50.1020:FF:000002">
    <property type="entry name" value="DNA-binding response regulator AlgR"/>
    <property type="match status" value="1"/>
</dbReference>
<dbReference type="SUPFAM" id="SSF52172">
    <property type="entry name" value="CheY-like"/>
    <property type="match status" value="1"/>
</dbReference>
<evidence type="ECO:0000256" key="4">
    <source>
        <dbReference type="ARBA" id="ARBA00023125"/>
    </source>
</evidence>
<keyword evidence="4" id="KW-0238">DNA-binding</keyword>
<evidence type="ECO:0000256" key="2">
    <source>
        <dbReference type="ARBA" id="ARBA00023012"/>
    </source>
</evidence>
<keyword evidence="10" id="KW-1185">Reference proteome</keyword>
<dbReference type="eggNOG" id="COG3279">
    <property type="taxonomic scope" value="Bacteria"/>
</dbReference>
<gene>
    <name evidence="9" type="primary">algR</name>
    <name evidence="9" type="ordered locus">PST_0523</name>
</gene>
<feature type="domain" description="HTH LytTR-type" evidence="8">
    <location>
        <begin position="158"/>
        <end position="263"/>
    </location>
</feature>
<keyword evidence="1 6" id="KW-0597">Phosphoprotein</keyword>
<proteinExistence type="predicted"/>
<dbReference type="Pfam" id="PF04397">
    <property type="entry name" value="LytTR"/>
    <property type="match status" value="1"/>
</dbReference>
<dbReference type="InterPro" id="IPR001789">
    <property type="entry name" value="Sig_transdc_resp-reg_receiver"/>
</dbReference>
<feature type="domain" description="Response regulatory" evidence="7">
    <location>
        <begin position="18"/>
        <end position="133"/>
    </location>
</feature>
<accession>A4VGX8</accession>
<evidence type="ECO:0000259" key="8">
    <source>
        <dbReference type="PROSITE" id="PS50930"/>
    </source>
</evidence>
<reference evidence="9 10" key="1">
    <citation type="journal article" date="2008" name="Proc. Natl. Acad. Sci. U.S.A.">
        <title>Nitrogen fixation island and rhizosphere competence traits in the genome of root-associated Pseudomonas stutzeri A1501.</title>
        <authorList>
            <person name="Yan Y."/>
            <person name="Yang J."/>
            <person name="Dou Y."/>
            <person name="Chen M."/>
            <person name="Ping S."/>
            <person name="Peng J."/>
            <person name="Lu W."/>
            <person name="Zhang W."/>
            <person name="Yao Z."/>
            <person name="Li H."/>
            <person name="Liu W."/>
            <person name="He S."/>
            <person name="Geng L."/>
            <person name="Zhang X."/>
            <person name="Yang F."/>
            <person name="Yu H."/>
            <person name="Zhan Y."/>
            <person name="Li D."/>
            <person name="Lin Z."/>
            <person name="Wang Y."/>
            <person name="Elmerich C."/>
            <person name="Lin M."/>
            <person name="Jin Q."/>
        </authorList>
    </citation>
    <scope>NUCLEOTIDE SEQUENCE [LARGE SCALE GENOMIC DNA]</scope>
    <source>
        <strain evidence="9 10">A1501</strain>
    </source>
</reference>
<organism evidence="9 10">
    <name type="scientific">Stutzerimonas stutzeri (strain A1501)</name>
    <name type="common">Pseudomonas stutzeri</name>
    <dbReference type="NCBI Taxonomy" id="379731"/>
    <lineage>
        <taxon>Bacteria</taxon>
        <taxon>Pseudomonadati</taxon>
        <taxon>Pseudomonadota</taxon>
        <taxon>Gammaproteobacteria</taxon>
        <taxon>Pseudomonadales</taxon>
        <taxon>Pseudomonadaceae</taxon>
        <taxon>Stutzerimonas</taxon>
    </lineage>
</organism>